<dbReference type="EMBL" id="VDUZ01000039">
    <property type="protein sequence ID" value="TXL71842.1"/>
    <property type="molecule type" value="Genomic_DNA"/>
</dbReference>
<dbReference type="Gene3D" id="1.10.10.10">
    <property type="entry name" value="Winged helix-like DNA-binding domain superfamily/Winged helix DNA-binding domain"/>
    <property type="match status" value="1"/>
</dbReference>
<dbReference type="GO" id="GO:0003700">
    <property type="term" value="F:DNA-binding transcription factor activity"/>
    <property type="evidence" value="ECO:0007669"/>
    <property type="project" value="InterPro"/>
</dbReference>
<dbReference type="GO" id="GO:0005829">
    <property type="term" value="C:cytosol"/>
    <property type="evidence" value="ECO:0007669"/>
    <property type="project" value="TreeGrafter"/>
</dbReference>
<dbReference type="InterPro" id="IPR012318">
    <property type="entry name" value="HTH_CRP"/>
</dbReference>
<feature type="domain" description="HTH crp-type" evidence="6">
    <location>
        <begin position="117"/>
        <end position="191"/>
    </location>
</feature>
<dbReference type="OrthoDB" id="7584044at2"/>
<dbReference type="InterPro" id="IPR036390">
    <property type="entry name" value="WH_DNA-bd_sf"/>
</dbReference>
<dbReference type="PROSITE" id="PS00042">
    <property type="entry name" value="HTH_CRP_1"/>
    <property type="match status" value="1"/>
</dbReference>
<dbReference type="CDD" id="cd00092">
    <property type="entry name" value="HTH_CRP"/>
    <property type="match status" value="1"/>
</dbReference>
<evidence type="ECO:0000256" key="1">
    <source>
        <dbReference type="ARBA" id="ARBA00023015"/>
    </source>
</evidence>
<evidence type="ECO:0000256" key="2">
    <source>
        <dbReference type="ARBA" id="ARBA00023125"/>
    </source>
</evidence>
<dbReference type="SUPFAM" id="SSF46785">
    <property type="entry name" value="Winged helix' DNA-binding domain"/>
    <property type="match status" value="1"/>
</dbReference>
<dbReference type="InterPro" id="IPR050397">
    <property type="entry name" value="Env_Response_Regulators"/>
</dbReference>
<dbReference type="SUPFAM" id="SSF51206">
    <property type="entry name" value="cAMP-binding domain-like"/>
    <property type="match status" value="1"/>
</dbReference>
<dbReference type="InterPro" id="IPR000595">
    <property type="entry name" value="cNMP-bd_dom"/>
</dbReference>
<evidence type="ECO:0000256" key="3">
    <source>
        <dbReference type="ARBA" id="ARBA00023163"/>
    </source>
</evidence>
<dbReference type="PROSITE" id="PS50042">
    <property type="entry name" value="CNMP_BINDING_3"/>
    <property type="match status" value="1"/>
</dbReference>
<dbReference type="SMART" id="SM00419">
    <property type="entry name" value="HTH_CRP"/>
    <property type="match status" value="1"/>
</dbReference>
<evidence type="ECO:0000256" key="4">
    <source>
        <dbReference type="ARBA" id="ARBA00023231"/>
    </source>
</evidence>
<feature type="domain" description="Cyclic nucleotide-binding" evidence="5">
    <location>
        <begin position="1"/>
        <end position="103"/>
    </location>
</feature>
<keyword evidence="4" id="KW-0535">Nitrogen fixation</keyword>
<dbReference type="PANTHER" id="PTHR24567:SF75">
    <property type="entry name" value="FUMARATE AND NITRATE REDUCTION REGULATORY PROTEIN"/>
    <property type="match status" value="1"/>
</dbReference>
<gene>
    <name evidence="7" type="ORF">FHP25_28540</name>
</gene>
<dbReference type="GO" id="GO:0003677">
    <property type="term" value="F:DNA binding"/>
    <property type="evidence" value="ECO:0007669"/>
    <property type="project" value="UniProtKB-KW"/>
</dbReference>
<proteinExistence type="predicted"/>
<keyword evidence="8" id="KW-1185">Reference proteome</keyword>
<dbReference type="Pfam" id="PF00027">
    <property type="entry name" value="cNMP_binding"/>
    <property type="match status" value="1"/>
</dbReference>
<reference evidence="7 8" key="1">
    <citation type="submission" date="2019-06" db="EMBL/GenBank/DDBJ databases">
        <title>New taxonomy in bacterial strain CC-CFT640, isolated from vineyard.</title>
        <authorList>
            <person name="Lin S.-Y."/>
            <person name="Tsai C.-F."/>
            <person name="Young C.-C."/>
        </authorList>
    </citation>
    <scope>NUCLEOTIDE SEQUENCE [LARGE SCALE GENOMIC DNA]</scope>
    <source>
        <strain evidence="7 8">CC-CFT640</strain>
    </source>
</reference>
<evidence type="ECO:0000259" key="5">
    <source>
        <dbReference type="PROSITE" id="PS50042"/>
    </source>
</evidence>
<name>A0A5C8PDG6_9HYPH</name>
<protein>
    <submittedName>
        <fullName evidence="7">Cyclic nucleotide-binding domain-containing protein</fullName>
    </submittedName>
</protein>
<dbReference type="InterPro" id="IPR014710">
    <property type="entry name" value="RmlC-like_jellyroll"/>
</dbReference>
<accession>A0A5C8PDG6</accession>
<organism evidence="7 8">
    <name type="scientific">Vineibacter terrae</name>
    <dbReference type="NCBI Taxonomy" id="2586908"/>
    <lineage>
        <taxon>Bacteria</taxon>
        <taxon>Pseudomonadati</taxon>
        <taxon>Pseudomonadota</taxon>
        <taxon>Alphaproteobacteria</taxon>
        <taxon>Hyphomicrobiales</taxon>
        <taxon>Vineibacter</taxon>
    </lineage>
</organism>
<dbReference type="Proteomes" id="UP000321638">
    <property type="component" value="Unassembled WGS sequence"/>
</dbReference>
<dbReference type="SMART" id="SM00100">
    <property type="entry name" value="cNMP"/>
    <property type="match status" value="1"/>
</dbReference>
<dbReference type="PRINTS" id="PR00034">
    <property type="entry name" value="HTHCRP"/>
</dbReference>
<keyword evidence="2" id="KW-0238">DNA-binding</keyword>
<dbReference type="CDD" id="cd00038">
    <property type="entry name" value="CAP_ED"/>
    <property type="match status" value="1"/>
</dbReference>
<comment type="caution">
    <text evidence="7">The sequence shown here is derived from an EMBL/GenBank/DDBJ whole genome shotgun (WGS) entry which is preliminary data.</text>
</comment>
<keyword evidence="3" id="KW-0804">Transcription</keyword>
<dbReference type="Gene3D" id="2.60.120.10">
    <property type="entry name" value="Jelly Rolls"/>
    <property type="match status" value="1"/>
</dbReference>
<keyword evidence="1" id="KW-0805">Transcription regulation</keyword>
<evidence type="ECO:0000313" key="7">
    <source>
        <dbReference type="EMBL" id="TXL71842.1"/>
    </source>
</evidence>
<evidence type="ECO:0000259" key="6">
    <source>
        <dbReference type="PROSITE" id="PS51063"/>
    </source>
</evidence>
<dbReference type="AlphaFoldDB" id="A0A5C8PDG6"/>
<dbReference type="PANTHER" id="PTHR24567">
    <property type="entry name" value="CRP FAMILY TRANSCRIPTIONAL REGULATORY PROTEIN"/>
    <property type="match status" value="1"/>
</dbReference>
<sequence>MSVKLRFEPRRYLFDEGDAPRYVFSIASGTVCLSKALSDGRRQITGFLFAGDFIGLAHGETCAYTAEALTPVEVCRFPRDRFERYMTEHPHVERRLLQIASTELAAAQDQMLLLGRKTATERVASFLIRLSDRAVAHGRSGNPVCLPMTRAEIGDYLGLTLETVSRTMTQLRKRGAIDLDNTSVVRLTSEETLRRLAGV</sequence>
<dbReference type="InterPro" id="IPR036388">
    <property type="entry name" value="WH-like_DNA-bd_sf"/>
</dbReference>
<dbReference type="InterPro" id="IPR018490">
    <property type="entry name" value="cNMP-bd_dom_sf"/>
</dbReference>
<dbReference type="InterPro" id="IPR018335">
    <property type="entry name" value="Tscrpt_reg_HTH_Crp-type_CS"/>
</dbReference>
<dbReference type="FunFam" id="1.10.10.10:FF:000028">
    <property type="entry name" value="Fumarate/nitrate reduction transcriptional regulator Fnr"/>
    <property type="match status" value="1"/>
</dbReference>
<dbReference type="Pfam" id="PF13545">
    <property type="entry name" value="HTH_Crp_2"/>
    <property type="match status" value="1"/>
</dbReference>
<dbReference type="PROSITE" id="PS51063">
    <property type="entry name" value="HTH_CRP_2"/>
    <property type="match status" value="1"/>
</dbReference>
<evidence type="ECO:0000313" key="8">
    <source>
        <dbReference type="Proteomes" id="UP000321638"/>
    </source>
</evidence>